<organism evidence="2 3">
    <name type="scientific">Nannochloropsis gaditana</name>
    <dbReference type="NCBI Taxonomy" id="72520"/>
    <lineage>
        <taxon>Eukaryota</taxon>
        <taxon>Sar</taxon>
        <taxon>Stramenopiles</taxon>
        <taxon>Ochrophyta</taxon>
        <taxon>Eustigmatophyceae</taxon>
        <taxon>Eustigmatales</taxon>
        <taxon>Monodopsidaceae</taxon>
        <taxon>Nannochloropsis</taxon>
    </lineage>
</organism>
<dbReference type="Proteomes" id="UP000019335">
    <property type="component" value="Unassembled WGS sequence"/>
</dbReference>
<feature type="compositionally biased region" description="Polar residues" evidence="1">
    <location>
        <begin position="18"/>
        <end position="30"/>
    </location>
</feature>
<feature type="compositionally biased region" description="Low complexity" evidence="1">
    <location>
        <begin position="287"/>
        <end position="299"/>
    </location>
</feature>
<feature type="compositionally biased region" description="Low complexity" evidence="1">
    <location>
        <begin position="420"/>
        <end position="443"/>
    </location>
</feature>
<feature type="region of interest" description="Disordered" evidence="1">
    <location>
        <begin position="676"/>
        <end position="703"/>
    </location>
</feature>
<accession>W7TPK5</accession>
<reference evidence="2 3" key="1">
    <citation type="journal article" date="2014" name="Mol. Plant">
        <title>Chromosome Scale Genome Assembly and Transcriptome Profiling of Nannochloropsis gaditana in Nitrogen Depletion.</title>
        <authorList>
            <person name="Corteggiani Carpinelli E."/>
            <person name="Telatin A."/>
            <person name="Vitulo N."/>
            <person name="Forcato C."/>
            <person name="D'Angelo M."/>
            <person name="Schiavon R."/>
            <person name="Vezzi A."/>
            <person name="Giacometti G.M."/>
            <person name="Morosinotto T."/>
            <person name="Valle G."/>
        </authorList>
    </citation>
    <scope>NUCLEOTIDE SEQUENCE [LARGE SCALE GENOMIC DNA]</scope>
    <source>
        <strain evidence="2 3">B-31</strain>
    </source>
</reference>
<protein>
    <submittedName>
        <fullName evidence="2">Uncharacterized protein</fullName>
    </submittedName>
</protein>
<feature type="compositionally biased region" description="Polar residues" evidence="1">
    <location>
        <begin position="633"/>
        <end position="647"/>
    </location>
</feature>
<feature type="compositionally biased region" description="Basic and acidic residues" evidence="1">
    <location>
        <begin position="560"/>
        <end position="576"/>
    </location>
</feature>
<gene>
    <name evidence="2" type="ORF">Naga_100023g49</name>
</gene>
<feature type="compositionally biased region" description="Basic and acidic residues" evidence="1">
    <location>
        <begin position="510"/>
        <end position="519"/>
    </location>
</feature>
<name>W7TPK5_9STRA</name>
<dbReference type="AlphaFoldDB" id="W7TPK5"/>
<sequence>MPQPCTGESKSGKALQQALESNVKGGNSYKTKLPRLGGAQEDGPSACNGVGKSNQLGKLKPLRDTSKKMTSATMSLHSSTPDINSPRSPLGSRGLPSPLRRTLRSYPSVSTILAESDEGAKAGNSALDIFSRGRHALLGGKSLPTTPAGRVEASAVPLEMPAGYSTAGPLAGGRVSSTPPSGRGAPQSHPLRQVELLHTAGTDVARGPRLSRHAPLPSFLPRNEGAGQPPNPTLGSQRGSLTPLASLPSRPRPLPHASPAAMGSTGGNLSPGGGSRCLNPSSPLQVSRTRSSPSRTGSAAPPPPLIRALSAGTKGRLHADAPPGPGAEDGVRSPGGGKTVRARGRSEPQVPSSSRPFDPIAPPDKDCPPLSSRPPPEGPRAGKARRSKSFSGEHDEALLPPLPSPLQMDLTQSISSGVPTCKSSNSISSSHGSSSSADTSTRSAQTKKDRKGSSNRRSRSSSSCGLSGDKGHTGCGSDTEKRARTAHKKGLLIEALRELEVGLRETPALDEGRRGSGRCEDDEMSRNGSTAGGRQGARAAPAAYPRELVAVWCKVREEAARTEPAEGVPPREDRPRAPKAGGGEGNREELVGMGPAALRARISRDFFVKLPLKEMSLLVQYFSDPPNLSSRLLGTSPLFSATGSPSNPEKHQQPQPLQQGPVVDYALVRDFLDLPERPPAVDSTATDRGETIPSSEAGNMPSKVLSSTFLPGGFGPGRLRRSILHEEAARAELAHVPMDGASRKLLERLAEAAAALDVYKMDDTFQIYHGMSTWGPGTTNLGKSCRDHRRSVAGGAKSGKRSNESSGQSRASERLVLVEDFESLVAKGLRVELTPSEVTLLKEWFLAHPTGPEERAEMGHDRDRAPHRLDFNHFLQQFWALGAAAKRPGNRLLKELCISNYGRVTSLESRYRTNQRIYGVLRWITTSKDITSARKALRTQPRIRRPARVERSVCLCLVSQRQDFQVEHGTGVKSDDARAWTVSALG</sequence>
<dbReference type="EMBL" id="AZIL01002132">
    <property type="protein sequence ID" value="EWM22664.1"/>
    <property type="molecule type" value="Genomic_DNA"/>
</dbReference>
<feature type="compositionally biased region" description="Gly residues" evidence="1">
    <location>
        <begin position="264"/>
        <end position="275"/>
    </location>
</feature>
<dbReference type="OrthoDB" id="10389776at2759"/>
<feature type="region of interest" description="Disordered" evidence="1">
    <location>
        <begin position="161"/>
        <end position="540"/>
    </location>
</feature>
<feature type="compositionally biased region" description="Polar residues" evidence="1">
    <location>
        <begin position="68"/>
        <end position="87"/>
    </location>
</feature>
<feature type="region of interest" description="Disordered" evidence="1">
    <location>
        <begin position="633"/>
        <end position="660"/>
    </location>
</feature>
<evidence type="ECO:0000313" key="2">
    <source>
        <dbReference type="EMBL" id="EWM22664.1"/>
    </source>
</evidence>
<evidence type="ECO:0000256" key="1">
    <source>
        <dbReference type="SAM" id="MobiDB-lite"/>
    </source>
</evidence>
<evidence type="ECO:0000313" key="3">
    <source>
        <dbReference type="Proteomes" id="UP000019335"/>
    </source>
</evidence>
<comment type="caution">
    <text evidence="2">The sequence shown here is derived from an EMBL/GenBank/DDBJ whole genome shotgun (WGS) entry which is preliminary data.</text>
</comment>
<feature type="compositionally biased region" description="Basic residues" evidence="1">
    <location>
        <begin position="448"/>
        <end position="459"/>
    </location>
</feature>
<feature type="compositionally biased region" description="Polar residues" evidence="1">
    <location>
        <begin position="409"/>
        <end position="418"/>
    </location>
</feature>
<feature type="region of interest" description="Disordered" evidence="1">
    <location>
        <begin position="560"/>
        <end position="589"/>
    </location>
</feature>
<feature type="region of interest" description="Disordered" evidence="1">
    <location>
        <begin position="780"/>
        <end position="809"/>
    </location>
</feature>
<feature type="region of interest" description="Disordered" evidence="1">
    <location>
        <begin position="1"/>
        <end position="102"/>
    </location>
</feature>
<feature type="compositionally biased region" description="Low complexity" evidence="1">
    <location>
        <begin position="240"/>
        <end position="249"/>
    </location>
</feature>
<keyword evidence="3" id="KW-1185">Reference proteome</keyword>
<proteinExistence type="predicted"/>